<evidence type="ECO:0000256" key="7">
    <source>
        <dbReference type="ARBA" id="ARBA00022967"/>
    </source>
</evidence>
<evidence type="ECO:0000256" key="4">
    <source>
        <dbReference type="ARBA" id="ARBA00022475"/>
    </source>
</evidence>
<feature type="domain" description="ABC transporter" evidence="9">
    <location>
        <begin position="2"/>
        <end position="105"/>
    </location>
</feature>
<comment type="subcellular location">
    <subcellularLocation>
        <location evidence="1">Cell membrane</location>
        <topology evidence="1">Peripheral membrane protein</topology>
    </subcellularLocation>
</comment>
<keyword evidence="8" id="KW-0472">Membrane</keyword>
<dbReference type="SUPFAM" id="SSF52540">
    <property type="entry name" value="P-loop containing nucleoside triphosphate hydrolases"/>
    <property type="match status" value="1"/>
</dbReference>
<accession>A0A401FM64</accession>
<dbReference type="InterPro" id="IPR027417">
    <property type="entry name" value="P-loop_NTPase"/>
</dbReference>
<dbReference type="PANTHER" id="PTHR43553">
    <property type="entry name" value="HEAVY METAL TRANSPORTER"/>
    <property type="match status" value="1"/>
</dbReference>
<dbReference type="GO" id="GO:0043190">
    <property type="term" value="C:ATP-binding cassette (ABC) transporter complex"/>
    <property type="evidence" value="ECO:0007669"/>
    <property type="project" value="TreeGrafter"/>
</dbReference>
<reference evidence="10 11" key="1">
    <citation type="submission" date="2017-11" db="EMBL/GenBank/DDBJ databases">
        <title>Draft Genome Sequence of Lactobacillus curieae NBRC 111893 isolated from Koso, a Japanese sugar-Vegetable Fermented Beverage.</title>
        <authorList>
            <person name="Chiou T.Y."/>
            <person name="Oshima K."/>
            <person name="Suda W."/>
            <person name="Hattori M."/>
            <person name="Takahashi T."/>
        </authorList>
    </citation>
    <scope>NUCLEOTIDE SEQUENCE [LARGE SCALE GENOMIC DNA]</scope>
    <source>
        <strain evidence="10 11">NBRC111893</strain>
    </source>
</reference>
<comment type="similarity">
    <text evidence="2">Belongs to the ABC transporter superfamily.</text>
</comment>
<dbReference type="Proteomes" id="UP000286974">
    <property type="component" value="Unassembled WGS sequence"/>
</dbReference>
<keyword evidence="3" id="KW-0813">Transport</keyword>
<dbReference type="Gene3D" id="3.40.50.300">
    <property type="entry name" value="P-loop containing nucleotide triphosphate hydrolases"/>
    <property type="match status" value="1"/>
</dbReference>
<protein>
    <submittedName>
        <fullName evidence="10">Duplicated ATPase component YkoD of energizing module of thiamin-regulated ECF transporter for hydroxymethylpyrimidine</fullName>
    </submittedName>
</protein>
<evidence type="ECO:0000256" key="2">
    <source>
        <dbReference type="ARBA" id="ARBA00005417"/>
    </source>
</evidence>
<dbReference type="InterPro" id="IPR003439">
    <property type="entry name" value="ABC_transporter-like_ATP-bd"/>
</dbReference>
<evidence type="ECO:0000256" key="1">
    <source>
        <dbReference type="ARBA" id="ARBA00004202"/>
    </source>
</evidence>
<dbReference type="InterPro" id="IPR050095">
    <property type="entry name" value="ECF_ABC_transporter_ATP-bd"/>
</dbReference>
<dbReference type="GO" id="GO:0005524">
    <property type="term" value="F:ATP binding"/>
    <property type="evidence" value="ECO:0007669"/>
    <property type="project" value="UniProtKB-KW"/>
</dbReference>
<dbReference type="GO" id="GO:0042626">
    <property type="term" value="F:ATPase-coupled transmembrane transporter activity"/>
    <property type="evidence" value="ECO:0007669"/>
    <property type="project" value="TreeGrafter"/>
</dbReference>
<comment type="caution">
    <text evidence="10">The sequence shown here is derived from an EMBL/GenBank/DDBJ whole genome shotgun (WGS) entry which is preliminary data.</text>
</comment>
<evidence type="ECO:0000256" key="6">
    <source>
        <dbReference type="ARBA" id="ARBA00022840"/>
    </source>
</evidence>
<proteinExistence type="inferred from homology"/>
<evidence type="ECO:0000256" key="5">
    <source>
        <dbReference type="ARBA" id="ARBA00022741"/>
    </source>
</evidence>
<evidence type="ECO:0000313" key="11">
    <source>
        <dbReference type="Proteomes" id="UP000286974"/>
    </source>
</evidence>
<keyword evidence="11" id="KW-1185">Reference proteome</keyword>
<evidence type="ECO:0000259" key="9">
    <source>
        <dbReference type="Pfam" id="PF00005"/>
    </source>
</evidence>
<dbReference type="AlphaFoldDB" id="A0A401FM64"/>
<sequence length="163" mass="19035">MITFRNKNIRKIRPLAYAKQVSLLFQDAENQFLAITVQEEIELSKQHRITENYSDQLIDKLIDSLGFTERMDQVVYSLSEGQKKKLQILEMLIMDPPVLLLDEPFKGLDYESMQIVIGYLINAKQQFGQTQILISHQFTGLADLIDYHVTFANHNLQYQEVIR</sequence>
<evidence type="ECO:0000256" key="3">
    <source>
        <dbReference type="ARBA" id="ARBA00022448"/>
    </source>
</evidence>
<dbReference type="PANTHER" id="PTHR43553:SF27">
    <property type="entry name" value="ENERGY-COUPLING FACTOR TRANSPORTER ATP-BINDING PROTEIN ECFA2"/>
    <property type="match status" value="1"/>
</dbReference>
<keyword evidence="4" id="KW-1003">Cell membrane</keyword>
<organism evidence="10 11">
    <name type="scientific">Lentilactobacillus kosonis</name>
    <dbReference type="NCBI Taxonomy" id="2810561"/>
    <lineage>
        <taxon>Bacteria</taxon>
        <taxon>Bacillati</taxon>
        <taxon>Bacillota</taxon>
        <taxon>Bacilli</taxon>
        <taxon>Lactobacillales</taxon>
        <taxon>Lactobacillaceae</taxon>
        <taxon>Lentilactobacillus</taxon>
    </lineage>
</organism>
<evidence type="ECO:0000256" key="8">
    <source>
        <dbReference type="ARBA" id="ARBA00023136"/>
    </source>
</evidence>
<gene>
    <name evidence="10" type="ORF">NBRC111893_1625</name>
</gene>
<evidence type="ECO:0000313" key="10">
    <source>
        <dbReference type="EMBL" id="GAY73479.1"/>
    </source>
</evidence>
<keyword evidence="7" id="KW-1278">Translocase</keyword>
<dbReference type="EMBL" id="BEXA01000003">
    <property type="protein sequence ID" value="GAY73479.1"/>
    <property type="molecule type" value="Genomic_DNA"/>
</dbReference>
<name>A0A401FM64_9LACO</name>
<dbReference type="GO" id="GO:0016887">
    <property type="term" value="F:ATP hydrolysis activity"/>
    <property type="evidence" value="ECO:0007669"/>
    <property type="project" value="InterPro"/>
</dbReference>
<keyword evidence="6" id="KW-0067">ATP-binding</keyword>
<keyword evidence="5" id="KW-0547">Nucleotide-binding</keyword>
<dbReference type="Pfam" id="PF00005">
    <property type="entry name" value="ABC_tran"/>
    <property type="match status" value="1"/>
</dbReference>